<dbReference type="PIRSF" id="PIRSF016487">
    <property type="entry name" value="CYTH_UCP016487"/>
    <property type="match status" value="1"/>
</dbReference>
<dbReference type="PANTHER" id="PTHR40114:SF1">
    <property type="entry name" value="SLR0698 PROTEIN"/>
    <property type="match status" value="1"/>
</dbReference>
<comment type="caution">
    <text evidence="3">The sequence shown here is derived from an EMBL/GenBank/DDBJ whole genome shotgun (WGS) entry which is preliminary data.</text>
</comment>
<feature type="active site" description="Proton acceptor" evidence="1">
    <location>
        <position position="29"/>
    </location>
</feature>
<evidence type="ECO:0000256" key="1">
    <source>
        <dbReference type="PIRSR" id="PIRSR016487-1"/>
    </source>
</evidence>
<dbReference type="InterPro" id="IPR012042">
    <property type="entry name" value="NeuTTM/CthTTM-like"/>
</dbReference>
<dbReference type="InterPro" id="IPR033469">
    <property type="entry name" value="CYTH-like_dom_sf"/>
</dbReference>
<name>A0A4Q0PAM8_9FLAO</name>
<dbReference type="AlphaFoldDB" id="A0A4Q0PAM8"/>
<dbReference type="EMBL" id="QOVK01000005">
    <property type="protein sequence ID" value="RXG22939.1"/>
    <property type="molecule type" value="Genomic_DNA"/>
</dbReference>
<dbReference type="Gene3D" id="2.40.320.10">
    <property type="entry name" value="Hypothetical Protein Pfu-838710-001"/>
    <property type="match status" value="1"/>
</dbReference>
<dbReference type="Pfam" id="PF01928">
    <property type="entry name" value="CYTH"/>
    <property type="match status" value="1"/>
</dbReference>
<feature type="domain" description="CYTH" evidence="2">
    <location>
        <begin position="1"/>
        <end position="149"/>
    </location>
</feature>
<evidence type="ECO:0000259" key="2">
    <source>
        <dbReference type="PROSITE" id="PS51707"/>
    </source>
</evidence>
<gene>
    <name evidence="3" type="ORF">DSM02_1657</name>
</gene>
<dbReference type="Proteomes" id="UP000289859">
    <property type="component" value="Unassembled WGS sequence"/>
</dbReference>
<reference evidence="3 4" key="1">
    <citation type="submission" date="2018-07" db="EMBL/GenBank/DDBJ databases">
        <title>Leeuwenhoekiella genomics.</title>
        <authorList>
            <person name="Tahon G."/>
            <person name="Willems A."/>
        </authorList>
    </citation>
    <scope>NUCLEOTIDE SEQUENCE [LARGE SCALE GENOMIC DNA]</scope>
    <source>
        <strain evidence="3 4">LMG 29608</strain>
    </source>
</reference>
<dbReference type="RefSeq" id="WP_128765154.1">
    <property type="nucleotide sequence ID" value="NZ_JBHUOO010000003.1"/>
</dbReference>
<protein>
    <submittedName>
        <fullName evidence="3">CYTH domain-containing protein</fullName>
    </submittedName>
</protein>
<dbReference type="SMART" id="SM01118">
    <property type="entry name" value="CYTH"/>
    <property type="match status" value="1"/>
</dbReference>
<dbReference type="CDD" id="cd07891">
    <property type="entry name" value="CYTH-like_CthTTM-like_1"/>
    <property type="match status" value="1"/>
</dbReference>
<proteinExistence type="predicted"/>
<accession>A0A4Q0PAM8</accession>
<dbReference type="PANTHER" id="PTHR40114">
    <property type="entry name" value="SLR0698 PROTEIN"/>
    <property type="match status" value="1"/>
</dbReference>
<dbReference type="SUPFAM" id="SSF55154">
    <property type="entry name" value="CYTH-like phosphatases"/>
    <property type="match status" value="1"/>
</dbReference>
<dbReference type="InterPro" id="IPR023577">
    <property type="entry name" value="CYTH_domain"/>
</dbReference>
<sequence length="158" mass="18396">MLEIERKFLVKTKAFKSEAFSQSEIKQGYLNSSPERAVRIRIKKKIGYLTIKGKSDESGTTRFEWEKEIDKEEAEALLKLCEPGVISKIRYEVEAGEHVYEVDEFFDENDGLVLAEIELNTSDEKFIKPDWLGEEVTGDVRYYNSQLSKNPFTLWKEN</sequence>
<dbReference type="PROSITE" id="PS51707">
    <property type="entry name" value="CYTH"/>
    <property type="match status" value="1"/>
</dbReference>
<evidence type="ECO:0000313" key="3">
    <source>
        <dbReference type="EMBL" id="RXG22939.1"/>
    </source>
</evidence>
<dbReference type="OrthoDB" id="9805588at2"/>
<keyword evidence="4" id="KW-1185">Reference proteome</keyword>
<evidence type="ECO:0000313" key="4">
    <source>
        <dbReference type="Proteomes" id="UP000289859"/>
    </source>
</evidence>
<organism evidence="3 4">
    <name type="scientific">Leeuwenhoekiella polynyae</name>
    <dbReference type="NCBI Taxonomy" id="1550906"/>
    <lineage>
        <taxon>Bacteria</taxon>
        <taxon>Pseudomonadati</taxon>
        <taxon>Bacteroidota</taxon>
        <taxon>Flavobacteriia</taxon>
        <taxon>Flavobacteriales</taxon>
        <taxon>Flavobacteriaceae</taxon>
        <taxon>Leeuwenhoekiella</taxon>
    </lineage>
</organism>